<evidence type="ECO:0000259" key="2">
    <source>
        <dbReference type="Pfam" id="PF00582"/>
    </source>
</evidence>
<dbReference type="CDD" id="cd00293">
    <property type="entry name" value="USP-like"/>
    <property type="match status" value="2"/>
</dbReference>
<dbReference type="Proteomes" id="UP000766570">
    <property type="component" value="Unassembled WGS sequence"/>
</dbReference>
<evidence type="ECO:0000313" key="4">
    <source>
        <dbReference type="Proteomes" id="UP000766570"/>
    </source>
</evidence>
<gene>
    <name evidence="3" type="ORF">JOF46_001330</name>
</gene>
<accession>A0ABS4WBV1</accession>
<dbReference type="PANTHER" id="PTHR46268:SF15">
    <property type="entry name" value="UNIVERSAL STRESS PROTEIN HP_0031"/>
    <property type="match status" value="1"/>
</dbReference>
<proteinExistence type="inferred from homology"/>
<evidence type="ECO:0000313" key="3">
    <source>
        <dbReference type="EMBL" id="MBP2373418.1"/>
    </source>
</evidence>
<feature type="domain" description="UspA" evidence="2">
    <location>
        <begin position="158"/>
        <end position="282"/>
    </location>
</feature>
<name>A0ABS4WBV1_9MICC</name>
<comment type="caution">
    <text evidence="3">The sequence shown here is derived from an EMBL/GenBank/DDBJ whole genome shotgun (WGS) entry which is preliminary data.</text>
</comment>
<dbReference type="InterPro" id="IPR006016">
    <property type="entry name" value="UspA"/>
</dbReference>
<dbReference type="Pfam" id="PF00582">
    <property type="entry name" value="Usp"/>
    <property type="match status" value="2"/>
</dbReference>
<dbReference type="EMBL" id="JAGIOE010000001">
    <property type="protein sequence ID" value="MBP2373418.1"/>
    <property type="molecule type" value="Genomic_DNA"/>
</dbReference>
<dbReference type="SUPFAM" id="SSF52402">
    <property type="entry name" value="Adenine nucleotide alpha hydrolases-like"/>
    <property type="match status" value="2"/>
</dbReference>
<dbReference type="InterPro" id="IPR014729">
    <property type="entry name" value="Rossmann-like_a/b/a_fold"/>
</dbReference>
<dbReference type="RefSeq" id="WP_209906602.1">
    <property type="nucleotide sequence ID" value="NZ_BAAAMI010000005.1"/>
</dbReference>
<dbReference type="Gene3D" id="3.40.50.620">
    <property type="entry name" value="HUPs"/>
    <property type="match status" value="2"/>
</dbReference>
<keyword evidence="4" id="KW-1185">Reference proteome</keyword>
<sequence length="292" mass="29900">MRYLIGYTADARGAEAIALAAALGGPTAHLDIALVLPEDTPFSATYPGSDHGYSSILADQVDAWAKEALNLVPAGPTARVIARAVASPAAGLIAMAKETGAQVIVLGGRKRHVAGFFVPGSVASSLLHASPFPVAMSTPGAVASLERAAGKLSRITAFVGTRPGARSVVQAAATAASNQKLALRVVSLVAQDRASADSAEAGDCLERARATAAAIVQELGVTAEITVASGTGIDDAIAELDWEDGEIAVVGSSRLARKRRLFLGTTAQRMLRTLPVPMVVVPKNHKPEPVSS</sequence>
<organism evidence="3 4">
    <name type="scientific">Paeniglutamicibacter psychrophenolicus</name>
    <dbReference type="NCBI Taxonomy" id="257454"/>
    <lineage>
        <taxon>Bacteria</taxon>
        <taxon>Bacillati</taxon>
        <taxon>Actinomycetota</taxon>
        <taxon>Actinomycetes</taxon>
        <taxon>Micrococcales</taxon>
        <taxon>Micrococcaceae</taxon>
        <taxon>Paeniglutamicibacter</taxon>
    </lineage>
</organism>
<protein>
    <submittedName>
        <fullName evidence="3">Nucleotide-binding universal stress UspA family protein</fullName>
    </submittedName>
</protein>
<reference evidence="3 4" key="1">
    <citation type="submission" date="2021-03" db="EMBL/GenBank/DDBJ databases">
        <title>Sequencing the genomes of 1000 actinobacteria strains.</title>
        <authorList>
            <person name="Klenk H.-P."/>
        </authorList>
    </citation>
    <scope>NUCLEOTIDE SEQUENCE [LARGE SCALE GENOMIC DNA]</scope>
    <source>
        <strain evidence="3 4">DSM 15454</strain>
    </source>
</reference>
<dbReference type="PANTHER" id="PTHR46268">
    <property type="entry name" value="STRESS RESPONSE PROTEIN NHAX"/>
    <property type="match status" value="1"/>
</dbReference>
<comment type="similarity">
    <text evidence="1">Belongs to the universal stress protein A family.</text>
</comment>
<evidence type="ECO:0000256" key="1">
    <source>
        <dbReference type="ARBA" id="ARBA00008791"/>
    </source>
</evidence>
<feature type="domain" description="UspA" evidence="2">
    <location>
        <begin position="15"/>
        <end position="136"/>
    </location>
</feature>